<dbReference type="PROSITE" id="PS50011">
    <property type="entry name" value="PROTEIN_KINASE_DOM"/>
    <property type="match status" value="1"/>
</dbReference>
<dbReference type="Gene3D" id="1.25.40.10">
    <property type="entry name" value="Tetratricopeptide repeat domain"/>
    <property type="match status" value="2"/>
</dbReference>
<dbReference type="InterPro" id="IPR011009">
    <property type="entry name" value="Kinase-like_dom_sf"/>
</dbReference>
<dbReference type="Gene3D" id="1.10.510.10">
    <property type="entry name" value="Transferase(Phosphotransferase) domain 1"/>
    <property type="match status" value="1"/>
</dbReference>
<dbReference type="Pfam" id="PF07714">
    <property type="entry name" value="PK_Tyr_Ser-Thr"/>
    <property type="match status" value="2"/>
</dbReference>
<feature type="repeat" description="TPR" evidence="5">
    <location>
        <begin position="596"/>
        <end position="629"/>
    </location>
</feature>
<dbReference type="SUPFAM" id="SSF48452">
    <property type="entry name" value="TPR-like"/>
    <property type="match status" value="1"/>
</dbReference>
<dbReference type="InterPro" id="IPR051681">
    <property type="entry name" value="Ser/Thr_Kinases-Pseudokinases"/>
</dbReference>
<protein>
    <recommendedName>
        <fullName evidence="7">Protein kinase domain-containing protein</fullName>
    </recommendedName>
</protein>
<accession>A0A0C3QJJ8</accession>
<organism evidence="8 9">
    <name type="scientific">Tulasnella calospora MUT 4182</name>
    <dbReference type="NCBI Taxonomy" id="1051891"/>
    <lineage>
        <taxon>Eukaryota</taxon>
        <taxon>Fungi</taxon>
        <taxon>Dikarya</taxon>
        <taxon>Basidiomycota</taxon>
        <taxon>Agaricomycotina</taxon>
        <taxon>Agaricomycetes</taxon>
        <taxon>Cantharellales</taxon>
        <taxon>Tulasnellaceae</taxon>
        <taxon>Tulasnella</taxon>
    </lineage>
</organism>
<dbReference type="InterPro" id="IPR000719">
    <property type="entry name" value="Prot_kinase_dom"/>
</dbReference>
<dbReference type="AlphaFoldDB" id="A0A0C3QJJ8"/>
<name>A0A0C3QJJ8_9AGAM</name>
<dbReference type="PROSITE" id="PS50005">
    <property type="entry name" value="TPR"/>
    <property type="match status" value="4"/>
</dbReference>
<feature type="repeat" description="TPR" evidence="5">
    <location>
        <begin position="556"/>
        <end position="589"/>
    </location>
</feature>
<keyword evidence="2" id="KW-0547">Nucleotide-binding</keyword>
<dbReference type="InterPro" id="IPR019734">
    <property type="entry name" value="TPR_rpt"/>
</dbReference>
<feature type="region of interest" description="Disordered" evidence="6">
    <location>
        <begin position="1"/>
        <end position="23"/>
    </location>
</feature>
<dbReference type="SUPFAM" id="SSF56112">
    <property type="entry name" value="Protein kinase-like (PK-like)"/>
    <property type="match status" value="1"/>
</dbReference>
<dbReference type="Proteomes" id="UP000054248">
    <property type="component" value="Unassembled WGS sequence"/>
</dbReference>
<evidence type="ECO:0000256" key="3">
    <source>
        <dbReference type="ARBA" id="ARBA00022777"/>
    </source>
</evidence>
<keyword evidence="4" id="KW-0067">ATP-binding</keyword>
<dbReference type="HOGENOM" id="CLU_000288_7_37_1"/>
<keyword evidence="3" id="KW-0418">Kinase</keyword>
<evidence type="ECO:0000256" key="1">
    <source>
        <dbReference type="ARBA" id="ARBA00022679"/>
    </source>
</evidence>
<reference evidence="9" key="2">
    <citation type="submission" date="2015-01" db="EMBL/GenBank/DDBJ databases">
        <title>Evolutionary Origins and Diversification of the Mycorrhizal Mutualists.</title>
        <authorList>
            <consortium name="DOE Joint Genome Institute"/>
            <consortium name="Mycorrhizal Genomics Consortium"/>
            <person name="Kohler A."/>
            <person name="Kuo A."/>
            <person name="Nagy L.G."/>
            <person name="Floudas D."/>
            <person name="Copeland A."/>
            <person name="Barry K.W."/>
            <person name="Cichocki N."/>
            <person name="Veneault-Fourrey C."/>
            <person name="LaButti K."/>
            <person name="Lindquist E.A."/>
            <person name="Lipzen A."/>
            <person name="Lundell T."/>
            <person name="Morin E."/>
            <person name="Murat C."/>
            <person name="Riley R."/>
            <person name="Ohm R."/>
            <person name="Sun H."/>
            <person name="Tunlid A."/>
            <person name="Henrissat B."/>
            <person name="Grigoriev I.V."/>
            <person name="Hibbett D.S."/>
            <person name="Martin F."/>
        </authorList>
    </citation>
    <scope>NUCLEOTIDE SEQUENCE [LARGE SCALE GENOMIC DNA]</scope>
    <source>
        <strain evidence="9">MUT 4182</strain>
    </source>
</reference>
<evidence type="ECO:0000256" key="4">
    <source>
        <dbReference type="ARBA" id="ARBA00022840"/>
    </source>
</evidence>
<sequence>MRTPSREVESVEHDNGNASHPLQLDVDQDQNQINLKISPVPGTAVQTPNVKKSTVIERLRRISKYRIRPTAVQTNGKPSGRGGKGEVVRATFKRNKDARGRRVAAKKLLWNDDEEVQEKFFKELVHEVELLAKLSHKNVVRLIGFVEDFKHQKAWIVLSWEPNGNVREFLASGKWEIPERISLIQDMFNGLQYLHTREPPICHGDLKSLNILVSSSYHAIITDFGSARLMNERIERKVAQNTTRNAGRVQTGDQTTGSSHARVTITVSANQLTFTGPDWTLRWAAPELLVKDEPPSLASDVWSAGWVCWEMMTDRIPFDDIQRDPAIVLNVIEAKLPPIHEDAQLAQVFALCSMMRDCWKFEPENRPQVSQCCKEVEWMPSVPPLGVAPSGTKEPSAPLLLAMANLHSSHNRPEKAAQLLEQIVNNAKSVSKQDVAGALIGLGDVYQDQSRYTDAEKSYTRAQRIYARLGEDMGRADTIQRLGDVYCAQSRYTEAGKLYTRAQKIYSRNRGDLGQANTILGLGQVYTAQARYNEAEESYRRAEEIYTRIGYDQGRATAFRGLGDIYRDQARYNEAEESYRRAEDIYTRIGYDLGRAATFQRLGHVYHAQLKYTEAEESYTRAERIYTRFDEDLSPANTVQRLGHVYSAQFKYTETEEFYTQAEEIYARIGEDIGHANRIRGLVDIYRDQFRYNEAEESYTRTQELFSRLNDDIWDMYLSMVEQT</sequence>
<keyword evidence="9" id="KW-1185">Reference proteome</keyword>
<evidence type="ECO:0000313" key="8">
    <source>
        <dbReference type="EMBL" id="KIO26359.1"/>
    </source>
</evidence>
<dbReference type="GO" id="GO:0005524">
    <property type="term" value="F:ATP binding"/>
    <property type="evidence" value="ECO:0007669"/>
    <property type="project" value="UniProtKB-KW"/>
</dbReference>
<feature type="domain" description="Protein kinase" evidence="7">
    <location>
        <begin position="73"/>
        <end position="379"/>
    </location>
</feature>
<dbReference type="GO" id="GO:0004674">
    <property type="term" value="F:protein serine/threonine kinase activity"/>
    <property type="evidence" value="ECO:0007669"/>
    <property type="project" value="TreeGrafter"/>
</dbReference>
<dbReference type="Pfam" id="PF13432">
    <property type="entry name" value="TPR_16"/>
    <property type="match status" value="1"/>
</dbReference>
<evidence type="ECO:0000313" key="9">
    <source>
        <dbReference type="Proteomes" id="UP000054248"/>
    </source>
</evidence>
<evidence type="ECO:0000259" key="7">
    <source>
        <dbReference type="PROSITE" id="PS50011"/>
    </source>
</evidence>
<evidence type="ECO:0000256" key="2">
    <source>
        <dbReference type="ARBA" id="ARBA00022741"/>
    </source>
</evidence>
<dbReference type="SMART" id="SM00028">
    <property type="entry name" value="TPR"/>
    <property type="match status" value="8"/>
</dbReference>
<dbReference type="PROSITE" id="PS00108">
    <property type="entry name" value="PROTEIN_KINASE_ST"/>
    <property type="match status" value="1"/>
</dbReference>
<dbReference type="STRING" id="1051891.A0A0C3QJJ8"/>
<dbReference type="OrthoDB" id="539810at2759"/>
<dbReference type="EMBL" id="KN823025">
    <property type="protein sequence ID" value="KIO26359.1"/>
    <property type="molecule type" value="Genomic_DNA"/>
</dbReference>
<keyword evidence="1" id="KW-0808">Transferase</keyword>
<feature type="repeat" description="TPR" evidence="5">
    <location>
        <begin position="476"/>
        <end position="509"/>
    </location>
</feature>
<keyword evidence="5" id="KW-0802">TPR repeat</keyword>
<evidence type="ECO:0000256" key="5">
    <source>
        <dbReference type="PROSITE-ProRule" id="PRU00339"/>
    </source>
</evidence>
<dbReference type="SMART" id="SM00220">
    <property type="entry name" value="S_TKc"/>
    <property type="match status" value="1"/>
</dbReference>
<dbReference type="InterPro" id="IPR008271">
    <property type="entry name" value="Ser/Thr_kinase_AS"/>
</dbReference>
<evidence type="ECO:0000256" key="6">
    <source>
        <dbReference type="SAM" id="MobiDB-lite"/>
    </source>
</evidence>
<gene>
    <name evidence="8" type="ORF">M407DRAFT_24325</name>
</gene>
<dbReference type="InterPro" id="IPR011990">
    <property type="entry name" value="TPR-like_helical_dom_sf"/>
</dbReference>
<proteinExistence type="predicted"/>
<dbReference type="PANTHER" id="PTHR44329">
    <property type="entry name" value="SERINE/THREONINE-PROTEIN KINASE TNNI3K-RELATED"/>
    <property type="match status" value="1"/>
</dbReference>
<feature type="compositionally biased region" description="Basic and acidic residues" evidence="6">
    <location>
        <begin position="1"/>
        <end position="15"/>
    </location>
</feature>
<feature type="repeat" description="TPR" evidence="5">
    <location>
        <begin position="516"/>
        <end position="549"/>
    </location>
</feature>
<reference evidence="8 9" key="1">
    <citation type="submission" date="2014-04" db="EMBL/GenBank/DDBJ databases">
        <authorList>
            <consortium name="DOE Joint Genome Institute"/>
            <person name="Kuo A."/>
            <person name="Girlanda M."/>
            <person name="Perotto S."/>
            <person name="Kohler A."/>
            <person name="Nagy L.G."/>
            <person name="Floudas D."/>
            <person name="Copeland A."/>
            <person name="Barry K.W."/>
            <person name="Cichocki N."/>
            <person name="Veneault-Fourrey C."/>
            <person name="LaButti K."/>
            <person name="Lindquist E.A."/>
            <person name="Lipzen A."/>
            <person name="Lundell T."/>
            <person name="Morin E."/>
            <person name="Murat C."/>
            <person name="Sun H."/>
            <person name="Tunlid A."/>
            <person name="Henrissat B."/>
            <person name="Grigoriev I.V."/>
            <person name="Hibbett D.S."/>
            <person name="Martin F."/>
            <person name="Nordberg H.P."/>
            <person name="Cantor M.N."/>
            <person name="Hua S.X."/>
        </authorList>
    </citation>
    <scope>NUCLEOTIDE SEQUENCE [LARGE SCALE GENOMIC DNA]</scope>
    <source>
        <strain evidence="8 9">MUT 4182</strain>
    </source>
</reference>
<dbReference type="PANTHER" id="PTHR44329:SF288">
    <property type="entry name" value="MITOGEN-ACTIVATED PROTEIN KINASE KINASE KINASE 20"/>
    <property type="match status" value="1"/>
</dbReference>
<dbReference type="Pfam" id="PF13424">
    <property type="entry name" value="TPR_12"/>
    <property type="match status" value="3"/>
</dbReference>
<dbReference type="InterPro" id="IPR001245">
    <property type="entry name" value="Ser-Thr/Tyr_kinase_cat_dom"/>
</dbReference>